<accession>A0A9D4Z7P6</accession>
<comment type="caution">
    <text evidence="1">The sequence shown here is derived from an EMBL/GenBank/DDBJ whole genome shotgun (WGS) entry which is preliminary data.</text>
</comment>
<sequence length="120" mass="12962">MYYASYSEGGSWSTYYDRFSANLKMHYDEYTGFEPQGGKRYTIRTKAGSTATKNYYIISFEIVPTNGVPDVVETLVNVVEKIASATVSGISNAVEKIASATVSGISNAVWGSIGAVSSIF</sequence>
<keyword evidence="2" id="KW-1185">Reference proteome</keyword>
<dbReference type="EMBL" id="JABFUD020000021">
    <property type="protein sequence ID" value="KAI5063727.1"/>
    <property type="molecule type" value="Genomic_DNA"/>
</dbReference>
<organism evidence="1 2">
    <name type="scientific">Adiantum capillus-veneris</name>
    <name type="common">Maidenhair fern</name>
    <dbReference type="NCBI Taxonomy" id="13818"/>
    <lineage>
        <taxon>Eukaryota</taxon>
        <taxon>Viridiplantae</taxon>
        <taxon>Streptophyta</taxon>
        <taxon>Embryophyta</taxon>
        <taxon>Tracheophyta</taxon>
        <taxon>Polypodiopsida</taxon>
        <taxon>Polypodiidae</taxon>
        <taxon>Polypodiales</taxon>
        <taxon>Pteridineae</taxon>
        <taxon>Pteridaceae</taxon>
        <taxon>Vittarioideae</taxon>
        <taxon>Adiantum</taxon>
    </lineage>
</organism>
<name>A0A9D4Z7P6_ADICA</name>
<dbReference type="Proteomes" id="UP000886520">
    <property type="component" value="Chromosome 21"/>
</dbReference>
<evidence type="ECO:0000313" key="1">
    <source>
        <dbReference type="EMBL" id="KAI5063727.1"/>
    </source>
</evidence>
<dbReference type="AlphaFoldDB" id="A0A9D4Z7P6"/>
<protein>
    <submittedName>
        <fullName evidence="1">Uncharacterized protein</fullName>
    </submittedName>
</protein>
<reference evidence="1" key="1">
    <citation type="submission" date="2021-01" db="EMBL/GenBank/DDBJ databases">
        <title>Adiantum capillus-veneris genome.</title>
        <authorList>
            <person name="Fang Y."/>
            <person name="Liao Q."/>
        </authorList>
    </citation>
    <scope>NUCLEOTIDE SEQUENCE</scope>
    <source>
        <strain evidence="1">H3</strain>
        <tissue evidence="1">Leaf</tissue>
    </source>
</reference>
<proteinExistence type="predicted"/>
<gene>
    <name evidence="1" type="ORF">GOP47_0022274</name>
</gene>
<evidence type="ECO:0000313" key="2">
    <source>
        <dbReference type="Proteomes" id="UP000886520"/>
    </source>
</evidence>